<evidence type="ECO:0000256" key="2">
    <source>
        <dbReference type="ARBA" id="ARBA00011322"/>
    </source>
</evidence>
<protein>
    <recommendedName>
        <fullName evidence="3 7">Nuclease SbcCD subunit D</fullName>
    </recommendedName>
</protein>
<accession>A0A974XVY9</accession>
<dbReference type="CDD" id="cd00840">
    <property type="entry name" value="MPP_Mre11_N"/>
    <property type="match status" value="1"/>
</dbReference>
<evidence type="ECO:0000256" key="5">
    <source>
        <dbReference type="ARBA" id="ARBA00022801"/>
    </source>
</evidence>
<dbReference type="GO" id="GO:0006310">
    <property type="term" value="P:DNA recombination"/>
    <property type="evidence" value="ECO:0007669"/>
    <property type="project" value="UniProtKB-KW"/>
</dbReference>
<dbReference type="GO" id="GO:0006260">
    <property type="term" value="P:DNA replication"/>
    <property type="evidence" value="ECO:0007669"/>
    <property type="project" value="UniProtKB-KW"/>
</dbReference>
<reference evidence="10 11" key="1">
    <citation type="submission" date="2021-03" db="EMBL/GenBank/DDBJ databases">
        <title>Novel species identification of genus Shewanella.</title>
        <authorList>
            <person name="Liu G."/>
            <person name="Zhang Q."/>
        </authorList>
    </citation>
    <scope>NUCLEOTIDE SEQUENCE [LARGE SCALE GENOMIC DNA]</scope>
    <source>
        <strain evidence="10 11">FJAT-53726</strain>
    </source>
</reference>
<dbReference type="GO" id="GO:0004519">
    <property type="term" value="F:endonuclease activity"/>
    <property type="evidence" value="ECO:0007669"/>
    <property type="project" value="UniProtKB-KW"/>
</dbReference>
<keyword evidence="6 7" id="KW-0269">Exonuclease</keyword>
<dbReference type="Gene3D" id="3.60.21.10">
    <property type="match status" value="1"/>
</dbReference>
<organism evidence="10 11">
    <name type="scientific">Shewanella cyperi</name>
    <dbReference type="NCBI Taxonomy" id="2814292"/>
    <lineage>
        <taxon>Bacteria</taxon>
        <taxon>Pseudomonadati</taxon>
        <taxon>Pseudomonadota</taxon>
        <taxon>Gammaproteobacteria</taxon>
        <taxon>Alteromonadales</taxon>
        <taxon>Shewanellaceae</taxon>
        <taxon>Shewanella</taxon>
    </lineage>
</organism>
<dbReference type="Proteomes" id="UP000663281">
    <property type="component" value="Chromosome"/>
</dbReference>
<feature type="domain" description="Calcineurin-like phosphoesterase" evidence="8">
    <location>
        <begin position="1"/>
        <end position="216"/>
    </location>
</feature>
<dbReference type="GO" id="GO:0008408">
    <property type="term" value="F:3'-5' exonuclease activity"/>
    <property type="evidence" value="ECO:0007669"/>
    <property type="project" value="InterPro"/>
</dbReference>
<keyword evidence="7" id="KW-0235">DNA replication</keyword>
<dbReference type="PANTHER" id="PTHR30337:SF0">
    <property type="entry name" value="NUCLEASE SBCCD SUBUNIT D"/>
    <property type="match status" value="1"/>
</dbReference>
<evidence type="ECO:0000256" key="7">
    <source>
        <dbReference type="RuleBase" id="RU363069"/>
    </source>
</evidence>
<evidence type="ECO:0000259" key="9">
    <source>
        <dbReference type="Pfam" id="PF12320"/>
    </source>
</evidence>
<evidence type="ECO:0000313" key="11">
    <source>
        <dbReference type="Proteomes" id="UP000663281"/>
    </source>
</evidence>
<proteinExistence type="inferred from homology"/>
<name>A0A974XVY9_9GAMM</name>
<dbReference type="InterPro" id="IPR026843">
    <property type="entry name" value="SbcD_C"/>
</dbReference>
<dbReference type="KEGG" id="scyp:JYB88_06455"/>
<dbReference type="Pfam" id="PF12320">
    <property type="entry name" value="SbcD_C"/>
    <property type="match status" value="1"/>
</dbReference>
<evidence type="ECO:0000256" key="3">
    <source>
        <dbReference type="ARBA" id="ARBA00013365"/>
    </source>
</evidence>
<evidence type="ECO:0000256" key="4">
    <source>
        <dbReference type="ARBA" id="ARBA00022722"/>
    </source>
</evidence>
<keyword evidence="4 7" id="KW-0540">Nuclease</keyword>
<dbReference type="InterPro" id="IPR029052">
    <property type="entry name" value="Metallo-depent_PP-like"/>
</dbReference>
<dbReference type="InterPro" id="IPR004593">
    <property type="entry name" value="SbcD"/>
</dbReference>
<dbReference type="SUPFAM" id="SSF56300">
    <property type="entry name" value="Metallo-dependent phosphatases"/>
    <property type="match status" value="1"/>
</dbReference>
<keyword evidence="11" id="KW-1185">Reference proteome</keyword>
<dbReference type="InterPro" id="IPR050535">
    <property type="entry name" value="DNA_Repair-Maintenance_Comp"/>
</dbReference>
<dbReference type="AlphaFoldDB" id="A0A974XVY9"/>
<evidence type="ECO:0000256" key="1">
    <source>
        <dbReference type="ARBA" id="ARBA00010555"/>
    </source>
</evidence>
<feature type="domain" description="Nuclease SbcCD subunit D C-terminal" evidence="9">
    <location>
        <begin position="266"/>
        <end position="353"/>
    </location>
</feature>
<sequence length="380" mass="42023">MKFIHTSDWHIGRQLHNESLLDEQALMLQQIASLAAEHGVDALVVAGDIYDRAIPPANAVALLNRFLDTLLLELKIPVIMIAGNHDSHERLGFGARQMSGSGLHICGPLERHIKPVRIESDSGAALFYPIPYAEPAMVRQLFEVELSSHQDAMALLLDEVLGQDGDGLPKVVVAHCFLDGGSGSDSERPLSIGGADRIDPMLFSAFDYAALGHLHGPQFKGAPHVRYSGSPLKYSFSEQHQNKSVSLVELQAGQPAVIELLPLTPRRDVRIIEGYLQQLLEQAPTDPGREDYLMVRLLDTQALLDPMGKLRSHYPNVLHLERTGLMARQASGDVERDRVQKGELEMFSDFFGQVQGEPMSDAQRQLMTGLIEALHREESR</sequence>
<dbReference type="RefSeq" id="WP_207325878.1">
    <property type="nucleotide sequence ID" value="NZ_CP071504.1"/>
</dbReference>
<dbReference type="InterPro" id="IPR041796">
    <property type="entry name" value="Mre11_N"/>
</dbReference>
<keyword evidence="7" id="KW-0255">Endonuclease</keyword>
<dbReference type="InterPro" id="IPR004843">
    <property type="entry name" value="Calcineurin-like_PHP"/>
</dbReference>
<keyword evidence="7" id="KW-0233">DNA recombination</keyword>
<evidence type="ECO:0000256" key="6">
    <source>
        <dbReference type="ARBA" id="ARBA00022839"/>
    </source>
</evidence>
<gene>
    <name evidence="7" type="primary">sbcD</name>
    <name evidence="10" type="ORF">JYB88_06455</name>
</gene>
<evidence type="ECO:0000259" key="8">
    <source>
        <dbReference type="Pfam" id="PF00149"/>
    </source>
</evidence>
<dbReference type="EMBL" id="CP071504">
    <property type="protein sequence ID" value="QSX31269.1"/>
    <property type="molecule type" value="Genomic_DNA"/>
</dbReference>
<comment type="similarity">
    <text evidence="1 7">Belongs to the SbcD family.</text>
</comment>
<dbReference type="NCBIfam" id="TIGR00619">
    <property type="entry name" value="sbcd"/>
    <property type="match status" value="1"/>
</dbReference>
<comment type="subunit">
    <text evidence="2 7">Heterodimer of SbcC and SbcD.</text>
</comment>
<keyword evidence="5 7" id="KW-0378">Hydrolase</keyword>
<dbReference type="Pfam" id="PF00149">
    <property type="entry name" value="Metallophos"/>
    <property type="match status" value="1"/>
</dbReference>
<evidence type="ECO:0000313" key="10">
    <source>
        <dbReference type="EMBL" id="QSX31269.1"/>
    </source>
</evidence>
<dbReference type="PANTHER" id="PTHR30337">
    <property type="entry name" value="COMPONENT OF ATP-DEPENDENT DSDNA EXONUCLEASE"/>
    <property type="match status" value="1"/>
</dbReference>
<comment type="function">
    <text evidence="7">SbcCD cleaves DNA hairpin structures. These structures can inhibit DNA replication and are intermediates in certain DNA recombination reactions. The complex acts as a 3'-&gt;5' double strand exonuclease that can open hairpins. It also has a 5' single-strand endonuclease activity.</text>
</comment>